<sequence length="76" mass="8589">MKKVCVYKCKQCDAILDSDGFLILPENILDGVFESKEKGFVYRPPINAYRTGDIVIHRCDPVTIGVCELIGWRKIG</sequence>
<accession>A0A8S5LQ88</accession>
<organism evidence="1">
    <name type="scientific">Siphoviridae sp. ctVFv13</name>
    <dbReference type="NCBI Taxonomy" id="2827576"/>
    <lineage>
        <taxon>Viruses</taxon>
        <taxon>Duplodnaviria</taxon>
        <taxon>Heunggongvirae</taxon>
        <taxon>Uroviricota</taxon>
        <taxon>Caudoviricetes</taxon>
    </lineage>
</organism>
<evidence type="ECO:0000313" key="1">
    <source>
        <dbReference type="EMBL" id="DAD72048.1"/>
    </source>
</evidence>
<proteinExistence type="predicted"/>
<dbReference type="EMBL" id="BK015893">
    <property type="protein sequence ID" value="DAD72048.1"/>
    <property type="molecule type" value="Genomic_DNA"/>
</dbReference>
<name>A0A8S5LQ88_9CAUD</name>
<protein>
    <submittedName>
        <fullName evidence="1">Uncharacterized protein</fullName>
    </submittedName>
</protein>
<reference evidence="1" key="1">
    <citation type="journal article" date="2021" name="Proc. Natl. Acad. Sci. U.S.A.">
        <title>A Catalog of Tens of Thousands of Viruses from Human Metagenomes Reveals Hidden Associations with Chronic Diseases.</title>
        <authorList>
            <person name="Tisza M.J."/>
            <person name="Buck C.B."/>
        </authorList>
    </citation>
    <scope>NUCLEOTIDE SEQUENCE</scope>
    <source>
        <strain evidence="1">CtVFv13</strain>
    </source>
</reference>